<sequence>MATWFDLPSEVKQLIFQMVSDAESIVYIPKDRRYKVDHRYEAAQHFHDLLLVSKSFITTEEFAFAILGKAVVTFYSYTQLRRLVTEVNPSFKQHIRRIHLSRLFYPDDPGSATDSFEGFSSIATTLSSSMPELRQIYISWDDYCAPLGLFTAPNGTLATPEQHSEMLEFALNRKDPADALDYYQPDMFPDILPSAVASFIGNRTTRSNGSRWSANYESSLAWTRPHSWIRRLVQYAEEANIEVVFNVTLCISSRHVNIENLDAAHIPPGRIRKSHTHSGYCWCNRRAFPWVWHARNGTAYMEMHTEAQMSTKDWTLKVKDHEGREYKFYQQLAYDMLHAKVRASQDWWENLLAGLRYDGRHGPRIMPTYAF</sequence>
<evidence type="ECO:0000313" key="2">
    <source>
        <dbReference type="Proteomes" id="UP001172386"/>
    </source>
</evidence>
<keyword evidence="2" id="KW-1185">Reference proteome</keyword>
<dbReference type="EMBL" id="JAPDRQ010000003">
    <property type="protein sequence ID" value="KAJ9664318.1"/>
    <property type="molecule type" value="Genomic_DNA"/>
</dbReference>
<proteinExistence type="predicted"/>
<evidence type="ECO:0000313" key="1">
    <source>
        <dbReference type="EMBL" id="KAJ9664318.1"/>
    </source>
</evidence>
<organism evidence="1 2">
    <name type="scientific">Neophaeococcomyces mojaviensis</name>
    <dbReference type="NCBI Taxonomy" id="3383035"/>
    <lineage>
        <taxon>Eukaryota</taxon>
        <taxon>Fungi</taxon>
        <taxon>Dikarya</taxon>
        <taxon>Ascomycota</taxon>
        <taxon>Pezizomycotina</taxon>
        <taxon>Eurotiomycetes</taxon>
        <taxon>Chaetothyriomycetidae</taxon>
        <taxon>Chaetothyriales</taxon>
        <taxon>Chaetothyriales incertae sedis</taxon>
        <taxon>Neophaeococcomyces</taxon>
    </lineage>
</organism>
<name>A0ACC3AKL1_9EURO</name>
<dbReference type="Proteomes" id="UP001172386">
    <property type="component" value="Unassembled WGS sequence"/>
</dbReference>
<protein>
    <submittedName>
        <fullName evidence="1">Uncharacterized protein</fullName>
    </submittedName>
</protein>
<reference evidence="1" key="1">
    <citation type="submission" date="2022-10" db="EMBL/GenBank/DDBJ databases">
        <title>Culturing micro-colonial fungi from biological soil crusts in the Mojave desert and describing Neophaeococcomyces mojavensis, and introducing the new genera and species Taxawa tesnikishii.</title>
        <authorList>
            <person name="Kurbessoian T."/>
            <person name="Stajich J.E."/>
        </authorList>
    </citation>
    <scope>NUCLEOTIDE SEQUENCE</scope>
    <source>
        <strain evidence="1">JES_112</strain>
    </source>
</reference>
<accession>A0ACC3AKL1</accession>
<gene>
    <name evidence="1" type="ORF">H2198_000247</name>
</gene>
<comment type="caution">
    <text evidence="1">The sequence shown here is derived from an EMBL/GenBank/DDBJ whole genome shotgun (WGS) entry which is preliminary data.</text>
</comment>